<keyword evidence="5" id="KW-1185">Reference proteome</keyword>
<organism evidence="4 5">
    <name type="scientific">Clunio marinus</name>
    <dbReference type="NCBI Taxonomy" id="568069"/>
    <lineage>
        <taxon>Eukaryota</taxon>
        <taxon>Metazoa</taxon>
        <taxon>Ecdysozoa</taxon>
        <taxon>Arthropoda</taxon>
        <taxon>Hexapoda</taxon>
        <taxon>Insecta</taxon>
        <taxon>Pterygota</taxon>
        <taxon>Neoptera</taxon>
        <taxon>Endopterygota</taxon>
        <taxon>Diptera</taxon>
        <taxon>Nematocera</taxon>
        <taxon>Chironomoidea</taxon>
        <taxon>Chironomidae</taxon>
        <taxon>Clunio</taxon>
    </lineage>
</organism>
<dbReference type="AlphaFoldDB" id="A0A1J1IYE9"/>
<proteinExistence type="predicted"/>
<reference evidence="4 5" key="1">
    <citation type="submission" date="2015-04" db="EMBL/GenBank/DDBJ databases">
        <authorList>
            <person name="Syromyatnikov M.Y."/>
            <person name="Popov V.N."/>
        </authorList>
    </citation>
    <scope>NUCLEOTIDE SEQUENCE [LARGE SCALE GENOMIC DNA]</scope>
</reference>
<dbReference type="PROSITE" id="PS51450">
    <property type="entry name" value="LRR"/>
    <property type="match status" value="4"/>
</dbReference>
<dbReference type="OrthoDB" id="6022531at2759"/>
<sequence>MISSFKLLLIIISVAITPTLCGTCRFFLNRNFNYGCEMYDVNVTERNQNFVIGGEHLPGFSHADVRWLNFTNPGTLNFIPLTIFQSFVSMREAIIVEVEVKEIQRETFGGCNNLERINLDRNLIQEISSMTFGGCFSLTEISLSRNAIETIENYAFSGPRALRTLSLSNNLISTLPENAFANLTTLNRITLENNRITQLPENIFSTLTSLNSLNLHYNLLVSLPPRLFAGPRLLFSISISNNRLESLNLGADSDPPVELPWLWGVFASNNNISRIHPFAFNRNSSTHKLEVIDLSHNNLKEFAPGTFHGLYSLRTLNLNHNQISSLPNDTFSNCAFEVCRGALGLELSNNELEIIHSELFVEAPHIDRLDLTSNRISAIDRNTFSVLRSLRTILLAGNLCSEENFYSINVSNMPRVLESLGECFLNYDKLTGNLPGGSPYHKTSFVTVLITAVVSVSSFLSFF</sequence>
<evidence type="ECO:0000313" key="4">
    <source>
        <dbReference type="EMBL" id="CRL03601.1"/>
    </source>
</evidence>
<keyword evidence="2" id="KW-0677">Repeat</keyword>
<dbReference type="EMBL" id="CVRI01000059">
    <property type="protein sequence ID" value="CRL03601.1"/>
    <property type="molecule type" value="Genomic_DNA"/>
</dbReference>
<feature type="chain" id="PRO_5009619166" evidence="3">
    <location>
        <begin position="22"/>
        <end position="463"/>
    </location>
</feature>
<dbReference type="InterPro" id="IPR032675">
    <property type="entry name" value="LRR_dom_sf"/>
</dbReference>
<accession>A0A1J1IYE9</accession>
<evidence type="ECO:0000256" key="1">
    <source>
        <dbReference type="ARBA" id="ARBA00022614"/>
    </source>
</evidence>
<keyword evidence="1" id="KW-0433">Leucine-rich repeat</keyword>
<name>A0A1J1IYE9_9DIPT</name>
<dbReference type="InterPro" id="IPR026906">
    <property type="entry name" value="LRR_5"/>
</dbReference>
<dbReference type="SUPFAM" id="SSF52058">
    <property type="entry name" value="L domain-like"/>
    <property type="match status" value="1"/>
</dbReference>
<dbReference type="PANTHER" id="PTHR24366:SF96">
    <property type="entry name" value="LEUCINE RICH REPEAT CONTAINING 53"/>
    <property type="match status" value="1"/>
</dbReference>
<protein>
    <submittedName>
        <fullName evidence="4">CLUMA_CG016231, isoform A</fullName>
    </submittedName>
</protein>
<dbReference type="PANTHER" id="PTHR24366">
    <property type="entry name" value="IG(IMMUNOGLOBULIN) AND LRR(LEUCINE RICH REPEAT) DOMAINS"/>
    <property type="match status" value="1"/>
</dbReference>
<dbReference type="InterPro" id="IPR001611">
    <property type="entry name" value="Leu-rich_rpt"/>
</dbReference>
<gene>
    <name evidence="4" type="ORF">CLUMA_CG016231</name>
</gene>
<dbReference type="Gene3D" id="3.80.10.10">
    <property type="entry name" value="Ribonuclease Inhibitor"/>
    <property type="match status" value="2"/>
</dbReference>
<dbReference type="InterPro" id="IPR003591">
    <property type="entry name" value="Leu-rich_rpt_typical-subtyp"/>
</dbReference>
<dbReference type="SMART" id="SM00364">
    <property type="entry name" value="LRR_BAC"/>
    <property type="match status" value="4"/>
</dbReference>
<evidence type="ECO:0000313" key="5">
    <source>
        <dbReference type="Proteomes" id="UP000183832"/>
    </source>
</evidence>
<dbReference type="Proteomes" id="UP000183832">
    <property type="component" value="Unassembled WGS sequence"/>
</dbReference>
<dbReference type="SMART" id="SM00369">
    <property type="entry name" value="LRR_TYP"/>
    <property type="match status" value="9"/>
</dbReference>
<feature type="signal peptide" evidence="3">
    <location>
        <begin position="1"/>
        <end position="21"/>
    </location>
</feature>
<evidence type="ECO:0000256" key="2">
    <source>
        <dbReference type="ARBA" id="ARBA00022737"/>
    </source>
</evidence>
<dbReference type="Pfam" id="PF13306">
    <property type="entry name" value="LRR_5"/>
    <property type="match status" value="1"/>
</dbReference>
<dbReference type="STRING" id="568069.A0A1J1IYE9"/>
<evidence type="ECO:0000256" key="3">
    <source>
        <dbReference type="SAM" id="SignalP"/>
    </source>
</evidence>
<keyword evidence="3" id="KW-0732">Signal</keyword>
<dbReference type="Pfam" id="PF13855">
    <property type="entry name" value="LRR_8"/>
    <property type="match status" value="2"/>
</dbReference>